<proteinExistence type="predicted"/>
<sequence length="68" mass="7220">QQLAPCGSKKKHRSPIIPGSHSSLTPEGGRGKPPAASMPSSHVSDQTLHLMQILTSKSHGIETIELLK</sequence>
<organism evidence="1 2">
    <name type="scientific">Chaenocephalus aceratus</name>
    <name type="common">Blackfin icefish</name>
    <name type="synonym">Chaenichthys aceratus</name>
    <dbReference type="NCBI Taxonomy" id="36190"/>
    <lineage>
        <taxon>Eukaryota</taxon>
        <taxon>Metazoa</taxon>
        <taxon>Chordata</taxon>
        <taxon>Craniata</taxon>
        <taxon>Vertebrata</taxon>
        <taxon>Euteleostomi</taxon>
        <taxon>Actinopterygii</taxon>
        <taxon>Neopterygii</taxon>
        <taxon>Teleostei</taxon>
        <taxon>Neoteleostei</taxon>
        <taxon>Acanthomorphata</taxon>
        <taxon>Eupercaria</taxon>
        <taxon>Perciformes</taxon>
        <taxon>Notothenioidei</taxon>
        <taxon>Channichthyidae</taxon>
        <taxon>Chaenocephalus</taxon>
    </lineage>
</organism>
<keyword evidence="2" id="KW-1185">Reference proteome</keyword>
<dbReference type="Proteomes" id="UP001057452">
    <property type="component" value="Chromosome 3"/>
</dbReference>
<gene>
    <name evidence="1" type="ORF">KUCAC02_002365</name>
</gene>
<evidence type="ECO:0000313" key="1">
    <source>
        <dbReference type="EMBL" id="KAI4830749.1"/>
    </source>
</evidence>
<protein>
    <submittedName>
        <fullName evidence="1">Uncharacterized protein</fullName>
    </submittedName>
</protein>
<evidence type="ECO:0000313" key="2">
    <source>
        <dbReference type="Proteomes" id="UP001057452"/>
    </source>
</evidence>
<feature type="non-terminal residue" evidence="1">
    <location>
        <position position="1"/>
    </location>
</feature>
<comment type="caution">
    <text evidence="1">The sequence shown here is derived from an EMBL/GenBank/DDBJ whole genome shotgun (WGS) entry which is preliminary data.</text>
</comment>
<dbReference type="EMBL" id="CM043787">
    <property type="protein sequence ID" value="KAI4830749.1"/>
    <property type="molecule type" value="Genomic_DNA"/>
</dbReference>
<name>A0ACB9XV08_CHAAC</name>
<feature type="non-terminal residue" evidence="1">
    <location>
        <position position="68"/>
    </location>
</feature>
<accession>A0ACB9XV08</accession>
<reference evidence="1" key="1">
    <citation type="submission" date="2022-05" db="EMBL/GenBank/DDBJ databases">
        <title>Chromosome-level genome of Chaenocephalus aceratus.</title>
        <authorList>
            <person name="Park H."/>
        </authorList>
    </citation>
    <scope>NUCLEOTIDE SEQUENCE</scope>
    <source>
        <strain evidence="1">KU_202001</strain>
    </source>
</reference>